<dbReference type="InterPro" id="IPR050287">
    <property type="entry name" value="MTA/SAH_deaminase"/>
</dbReference>
<dbReference type="InterPro" id="IPR011059">
    <property type="entry name" value="Metal-dep_hydrolase_composite"/>
</dbReference>
<dbReference type="FunFam" id="3.20.20.140:FF:000014">
    <property type="entry name" value="5-methylthioadenosine/S-adenosylhomocysteine deaminase"/>
    <property type="match status" value="1"/>
</dbReference>
<evidence type="ECO:0000313" key="7">
    <source>
        <dbReference type="Proteomes" id="UP001143372"/>
    </source>
</evidence>
<dbReference type="Proteomes" id="UP001143372">
    <property type="component" value="Unassembled WGS sequence"/>
</dbReference>
<keyword evidence="3" id="KW-0378">Hydrolase</keyword>
<keyword evidence="4" id="KW-0862">Zinc</keyword>
<dbReference type="SUPFAM" id="SSF51338">
    <property type="entry name" value="Composite domain of metallo-dependent hydrolases"/>
    <property type="match status" value="1"/>
</dbReference>
<reference evidence="6" key="2">
    <citation type="submission" date="2023-01" db="EMBL/GenBank/DDBJ databases">
        <authorList>
            <person name="Sun Q."/>
            <person name="Evtushenko L."/>
        </authorList>
    </citation>
    <scope>NUCLEOTIDE SEQUENCE</scope>
    <source>
        <strain evidence="6">VKM B-2347</strain>
    </source>
</reference>
<evidence type="ECO:0000313" key="6">
    <source>
        <dbReference type="EMBL" id="GLK66778.1"/>
    </source>
</evidence>
<dbReference type="GO" id="GO:0019239">
    <property type="term" value="F:deaminase activity"/>
    <property type="evidence" value="ECO:0007669"/>
    <property type="project" value="UniProtKB-ARBA"/>
</dbReference>
<feature type="domain" description="Amidohydrolase-related" evidence="5">
    <location>
        <begin position="57"/>
        <end position="420"/>
    </location>
</feature>
<reference evidence="6" key="1">
    <citation type="journal article" date="2014" name="Int. J. Syst. Evol. Microbiol.">
        <title>Complete genome sequence of Corynebacterium casei LMG S-19264T (=DSM 44701T), isolated from a smear-ripened cheese.</title>
        <authorList>
            <consortium name="US DOE Joint Genome Institute (JGI-PGF)"/>
            <person name="Walter F."/>
            <person name="Albersmeier A."/>
            <person name="Kalinowski J."/>
            <person name="Ruckert C."/>
        </authorList>
    </citation>
    <scope>NUCLEOTIDE SEQUENCE</scope>
    <source>
        <strain evidence="6">VKM B-2347</strain>
    </source>
</reference>
<comment type="caution">
    <text evidence="6">The sequence shown here is derived from an EMBL/GenBank/DDBJ whole genome shotgun (WGS) entry which is preliminary data.</text>
</comment>
<dbReference type="CDD" id="cd01298">
    <property type="entry name" value="ATZ_TRZ_like"/>
    <property type="match status" value="1"/>
</dbReference>
<protein>
    <submittedName>
        <fullName evidence="6">8-oxoguanine deaminase</fullName>
    </submittedName>
</protein>
<keyword evidence="2" id="KW-0479">Metal-binding</keyword>
<dbReference type="Gene3D" id="2.30.40.10">
    <property type="entry name" value="Urease, subunit C, domain 1"/>
    <property type="match status" value="1"/>
</dbReference>
<evidence type="ECO:0000256" key="2">
    <source>
        <dbReference type="ARBA" id="ARBA00022723"/>
    </source>
</evidence>
<accession>A0A9W6MUD6</accession>
<dbReference type="PANTHER" id="PTHR43794:SF11">
    <property type="entry name" value="AMIDOHYDROLASE-RELATED DOMAIN-CONTAINING PROTEIN"/>
    <property type="match status" value="1"/>
</dbReference>
<comment type="similarity">
    <text evidence="1">Belongs to the metallo-dependent hydrolases superfamily. ATZ/TRZ family.</text>
</comment>
<dbReference type="EMBL" id="BSFI01000002">
    <property type="protein sequence ID" value="GLK66778.1"/>
    <property type="molecule type" value="Genomic_DNA"/>
</dbReference>
<evidence type="ECO:0000256" key="1">
    <source>
        <dbReference type="ARBA" id="ARBA00006745"/>
    </source>
</evidence>
<evidence type="ECO:0000256" key="3">
    <source>
        <dbReference type="ARBA" id="ARBA00022801"/>
    </source>
</evidence>
<dbReference type="GO" id="GO:0016814">
    <property type="term" value="F:hydrolase activity, acting on carbon-nitrogen (but not peptide) bonds, in cyclic amidines"/>
    <property type="evidence" value="ECO:0007669"/>
    <property type="project" value="UniProtKB-ARBA"/>
</dbReference>
<gene>
    <name evidence="6" type="ORF">GCM10008179_04160</name>
</gene>
<name>A0A9W6MUD6_9HYPH</name>
<dbReference type="Pfam" id="PF01979">
    <property type="entry name" value="Amidohydro_1"/>
    <property type="match status" value="1"/>
</dbReference>
<proteinExistence type="inferred from homology"/>
<dbReference type="Gene3D" id="3.20.20.140">
    <property type="entry name" value="Metal-dependent hydrolases"/>
    <property type="match status" value="1"/>
</dbReference>
<dbReference type="GO" id="GO:0046872">
    <property type="term" value="F:metal ion binding"/>
    <property type="evidence" value="ECO:0007669"/>
    <property type="project" value="UniProtKB-KW"/>
</dbReference>
<dbReference type="AlphaFoldDB" id="A0A9W6MUD6"/>
<dbReference type="InterPro" id="IPR006680">
    <property type="entry name" value="Amidohydro-rel"/>
</dbReference>
<evidence type="ECO:0000259" key="5">
    <source>
        <dbReference type="Pfam" id="PF01979"/>
    </source>
</evidence>
<sequence length="450" mass="47770">MSTLLIKHAEILVAMDDARRELPDGGLFARDGVIEQVGATPELPATADVVLDMTGHVVTPGFVNTHHHLFQNLTRVVAQDELLFDWLRTLYPIFARMGPEHIRVSTLVGLAELAESGCTTSSDHLYLYPNGARLDDSIEAAAEVGVRFHATRGSMSIGESDGGLPPDALTEPEGAILADCRRVIEMFHDPEPFAMTRIGVAPCSPFSVSRELMRDSAELARAYGVGLHTHLAENVEDVAYSMERFGVRPGAYAADLGWCGHDVWHAHCVQLDPQEIDLFARTGTGVAHCPCSNMRLGSGIAPVREMLAAGVKVGLGVDGSASNDSGHILNEARQAMLLQRVAKGGAALSARRALEIATRGGAAVLNRSDIGSLEPGKAADVAAFDMSAIEFAGAQWDPVAALVFCGPVKAAATIVGGRVVVKDGRCATIPREDALRRHAVLARGLINGDA</sequence>
<dbReference type="SUPFAM" id="SSF51556">
    <property type="entry name" value="Metallo-dependent hydrolases"/>
    <property type="match status" value="1"/>
</dbReference>
<dbReference type="RefSeq" id="WP_271167038.1">
    <property type="nucleotide sequence ID" value="NZ_BSFI01000002.1"/>
</dbReference>
<keyword evidence="7" id="KW-1185">Reference proteome</keyword>
<dbReference type="InterPro" id="IPR032466">
    <property type="entry name" value="Metal_Hydrolase"/>
</dbReference>
<dbReference type="NCBIfam" id="NF006055">
    <property type="entry name" value="PRK08203.1"/>
    <property type="match status" value="1"/>
</dbReference>
<dbReference type="PANTHER" id="PTHR43794">
    <property type="entry name" value="AMINOHYDROLASE SSNA-RELATED"/>
    <property type="match status" value="1"/>
</dbReference>
<evidence type="ECO:0000256" key="4">
    <source>
        <dbReference type="ARBA" id="ARBA00022833"/>
    </source>
</evidence>
<organism evidence="6 7">
    <name type="scientific">Hansschlegelia plantiphila</name>
    <dbReference type="NCBI Taxonomy" id="374655"/>
    <lineage>
        <taxon>Bacteria</taxon>
        <taxon>Pseudomonadati</taxon>
        <taxon>Pseudomonadota</taxon>
        <taxon>Alphaproteobacteria</taxon>
        <taxon>Hyphomicrobiales</taxon>
        <taxon>Methylopilaceae</taxon>
        <taxon>Hansschlegelia</taxon>
    </lineage>
</organism>